<comment type="similarity">
    <text evidence="1 4">Belongs to the DNA mismatch repair MutL/HexB family.</text>
</comment>
<keyword evidence="8" id="KW-0255">Endonuclease</keyword>
<evidence type="ECO:0000259" key="7">
    <source>
        <dbReference type="SMART" id="SM01340"/>
    </source>
</evidence>
<dbReference type="PANTHER" id="PTHR10073">
    <property type="entry name" value="DNA MISMATCH REPAIR PROTEIN MLH, PMS, MUTL"/>
    <property type="match status" value="1"/>
</dbReference>
<feature type="domain" description="MutL C-terminal dimerisation" evidence="6">
    <location>
        <begin position="450"/>
        <end position="592"/>
    </location>
</feature>
<sequence length="636" mass="71389">MAKIVQLPDDLSNKIAAGEVVERPASVVKELVENAIDANSSVIEIDVEEAGLASIKVLDDGEGMDAEDCRTAFLRHATSKIKDENDLFRVRTLGFRGEALPSIASVSHLSIKTSTGEGAGTHLTLQGGRIISEQKAPSRRGTEITVTNLFFNTPARLKYMKTIHTELGNITDVVNRIALAHPEVSIRLRHQGKTLLQTNGNGDVRHVLAAIYGTAVAKKMLPLEARSLDFEVKGYIALPEITRASRNYMSSVVNGRYIKNFPLVKAIHEGYHTLLPIGRHPITFIEINMDPLLVDVNVHPSKLEVRLSKETELHELIRDAIKDVFKQQQLIPSVQVPKKTAPLINKPEQQKLDFDQVREPAPLSDSDVEREYKPEPSFSAMKLSSLVKDPPPSAPVEREENVMQDTEPEWPGAEEYTPEAAPAVQAEPEQAGENVQDEETPKERVPIMYPIGQMHGTYILAQNENGLYIIDQHAAQERIKYEYFREKVGEVESEVQDLLVPLTFHYSKNEALTIDQHLDDLAKVGVFLESFGAGSYIVRCHPTWFPKGEETTIIEDIIQQVLDDRTIDIKKLREEAAIMMSCKGSIKANHHLRDDEITALLDELRRTSDPFTCPHGRPIIIHYSTYEMEKMFKRVM</sequence>
<dbReference type="Gene3D" id="3.30.230.10">
    <property type="match status" value="1"/>
</dbReference>
<dbReference type="GO" id="GO:0016887">
    <property type="term" value="F:ATP hydrolysis activity"/>
    <property type="evidence" value="ECO:0007669"/>
    <property type="project" value="InterPro"/>
</dbReference>
<evidence type="ECO:0000313" key="8">
    <source>
        <dbReference type="EMBL" id="QPR71516.1"/>
    </source>
</evidence>
<evidence type="ECO:0000256" key="4">
    <source>
        <dbReference type="HAMAP-Rule" id="MF_00149"/>
    </source>
</evidence>
<dbReference type="RefSeq" id="WP_003181972.1">
    <property type="nucleotide sequence ID" value="NZ_BEXU01000006.1"/>
</dbReference>
<dbReference type="NCBIfam" id="TIGR00585">
    <property type="entry name" value="mutl"/>
    <property type="match status" value="1"/>
</dbReference>
<dbReference type="GO" id="GO:0005524">
    <property type="term" value="F:ATP binding"/>
    <property type="evidence" value="ECO:0007669"/>
    <property type="project" value="InterPro"/>
</dbReference>
<dbReference type="InterPro" id="IPR042121">
    <property type="entry name" value="MutL_C_regsub"/>
</dbReference>
<keyword evidence="3 4" id="KW-0234">DNA repair</keyword>
<dbReference type="InterPro" id="IPR014762">
    <property type="entry name" value="DNA_mismatch_repair_CS"/>
</dbReference>
<dbReference type="InterPro" id="IPR014790">
    <property type="entry name" value="MutL_C"/>
</dbReference>
<dbReference type="SUPFAM" id="SSF118116">
    <property type="entry name" value="DNA mismatch repair protein MutL"/>
    <property type="match status" value="1"/>
</dbReference>
<evidence type="ECO:0000256" key="2">
    <source>
        <dbReference type="ARBA" id="ARBA00022763"/>
    </source>
</evidence>
<dbReference type="Gene3D" id="3.30.565.10">
    <property type="entry name" value="Histidine kinase-like ATPase, C-terminal domain"/>
    <property type="match status" value="1"/>
</dbReference>
<dbReference type="InterPro" id="IPR036890">
    <property type="entry name" value="HATPase_C_sf"/>
</dbReference>
<feature type="region of interest" description="Disordered" evidence="5">
    <location>
        <begin position="341"/>
        <end position="420"/>
    </location>
</feature>
<dbReference type="NCBIfam" id="NF000950">
    <property type="entry name" value="PRK00095.1-3"/>
    <property type="match status" value="1"/>
</dbReference>
<dbReference type="Pfam" id="PF01119">
    <property type="entry name" value="DNA_mis_repair"/>
    <property type="match status" value="1"/>
</dbReference>
<evidence type="ECO:0000313" key="10">
    <source>
        <dbReference type="Proteomes" id="UP000435910"/>
    </source>
</evidence>
<dbReference type="Gene3D" id="3.30.1540.20">
    <property type="entry name" value="MutL, C-terminal domain, dimerisation subdomain"/>
    <property type="match status" value="1"/>
</dbReference>
<feature type="domain" description="DNA mismatch repair protein S5" evidence="7">
    <location>
        <begin position="208"/>
        <end position="326"/>
    </location>
</feature>
<dbReference type="InterPro" id="IPR037198">
    <property type="entry name" value="MutL_C_sf"/>
</dbReference>
<dbReference type="CDD" id="cd00782">
    <property type="entry name" value="MutL_Trans"/>
    <property type="match status" value="1"/>
</dbReference>
<dbReference type="AlphaFoldDB" id="A0A1Y0YF65"/>
<evidence type="ECO:0000313" key="11">
    <source>
        <dbReference type="Proteomes" id="UP000595038"/>
    </source>
</evidence>
<dbReference type="SMR" id="A0A1Y0YF65"/>
<dbReference type="Proteomes" id="UP000435910">
    <property type="component" value="Unassembled WGS sequence"/>
</dbReference>
<gene>
    <name evidence="4 8" type="primary">mutL</name>
    <name evidence="9" type="ORF">CHCC16736_4359</name>
    <name evidence="8" type="ORF">I6G80_17030</name>
</gene>
<dbReference type="SMART" id="SM00853">
    <property type="entry name" value="MutL_C"/>
    <property type="match status" value="1"/>
</dbReference>
<keyword evidence="2 4" id="KW-0227">DNA damage</keyword>
<dbReference type="SUPFAM" id="SSF54211">
    <property type="entry name" value="Ribosomal protein S5 domain 2-like"/>
    <property type="match status" value="1"/>
</dbReference>
<protein>
    <recommendedName>
        <fullName evidence="4">DNA mismatch repair protein MutL</fullName>
    </recommendedName>
</protein>
<feature type="compositionally biased region" description="Basic and acidic residues" evidence="5">
    <location>
        <begin position="348"/>
        <end position="358"/>
    </location>
</feature>
<dbReference type="InterPro" id="IPR020667">
    <property type="entry name" value="DNA_mismatch_repair_MutL"/>
</dbReference>
<dbReference type="GeneID" id="92861479"/>
<evidence type="ECO:0000256" key="1">
    <source>
        <dbReference type="ARBA" id="ARBA00006082"/>
    </source>
</evidence>
<dbReference type="HAMAP" id="MF_00149">
    <property type="entry name" value="DNA_mis_repair"/>
    <property type="match status" value="1"/>
</dbReference>
<reference evidence="9 10" key="1">
    <citation type="submission" date="2019-06" db="EMBL/GenBank/DDBJ databases">
        <title>Genome sequence analysis of &gt;100 Bacillus licheniformis strains suggests intrinsic resistance to this species.</title>
        <authorList>
            <person name="Wels M."/>
            <person name="Siezen R.J."/>
            <person name="Johansen E."/>
            <person name="Stuer-Lauridsen B."/>
            <person name="Bjerre K."/>
            <person name="Nielsen B.K.K."/>
        </authorList>
    </citation>
    <scope>NUCLEOTIDE SEQUENCE [LARGE SCALE GENOMIC DNA]</scope>
    <source>
        <strain evidence="9 10">BAC-16736</strain>
    </source>
</reference>
<dbReference type="OMA" id="AHERIMY"/>
<dbReference type="GO" id="GO:0030983">
    <property type="term" value="F:mismatched DNA binding"/>
    <property type="evidence" value="ECO:0007669"/>
    <property type="project" value="InterPro"/>
</dbReference>
<comment type="function">
    <text evidence="4">This protein is involved in the repair of mismatches in DNA. It is required for dam-dependent methyl-directed DNA mismatch repair. May act as a 'molecular matchmaker', a protein that promotes the formation of a stable complex between two or more DNA-binding proteins in an ATP-dependent manner without itself being part of a final effector complex.</text>
</comment>
<dbReference type="CDD" id="cd16926">
    <property type="entry name" value="HATPase_MutL-MLH-PMS-like"/>
    <property type="match status" value="1"/>
</dbReference>
<dbReference type="InterPro" id="IPR038973">
    <property type="entry name" value="MutL/Mlh/Pms-like"/>
</dbReference>
<organism evidence="9 10">
    <name type="scientific">Bacillus licheniformis</name>
    <dbReference type="NCBI Taxonomy" id="1402"/>
    <lineage>
        <taxon>Bacteria</taxon>
        <taxon>Bacillati</taxon>
        <taxon>Bacillota</taxon>
        <taxon>Bacilli</taxon>
        <taxon>Bacillales</taxon>
        <taxon>Bacillaceae</taxon>
        <taxon>Bacillus</taxon>
    </lineage>
</organism>
<proteinExistence type="inferred from homology"/>
<dbReference type="SUPFAM" id="SSF55874">
    <property type="entry name" value="ATPase domain of HSP90 chaperone/DNA topoisomerase II/histidine kinase"/>
    <property type="match status" value="1"/>
</dbReference>
<keyword evidence="8" id="KW-0378">Hydrolase</keyword>
<dbReference type="PROSITE" id="PS00058">
    <property type="entry name" value="DNA_MISMATCH_REPAIR_1"/>
    <property type="match status" value="1"/>
</dbReference>
<dbReference type="EMBL" id="NILC01000026">
    <property type="protein sequence ID" value="TWL25476.1"/>
    <property type="molecule type" value="Genomic_DNA"/>
</dbReference>
<dbReference type="InterPro" id="IPR014721">
    <property type="entry name" value="Ribsml_uS5_D2-typ_fold_subgr"/>
</dbReference>
<dbReference type="GO" id="GO:0004519">
    <property type="term" value="F:endonuclease activity"/>
    <property type="evidence" value="ECO:0007669"/>
    <property type="project" value="UniProtKB-KW"/>
</dbReference>
<evidence type="ECO:0000313" key="9">
    <source>
        <dbReference type="EMBL" id="TWL25476.1"/>
    </source>
</evidence>
<dbReference type="Pfam" id="PF08676">
    <property type="entry name" value="MutL_C"/>
    <property type="match status" value="1"/>
</dbReference>
<dbReference type="Pfam" id="PF13589">
    <property type="entry name" value="HATPase_c_3"/>
    <property type="match status" value="1"/>
</dbReference>
<dbReference type="InterPro" id="IPR020568">
    <property type="entry name" value="Ribosomal_Su5_D2-typ_SF"/>
</dbReference>
<dbReference type="PANTHER" id="PTHR10073:SF12">
    <property type="entry name" value="DNA MISMATCH REPAIR PROTEIN MLH1"/>
    <property type="match status" value="1"/>
</dbReference>
<evidence type="ECO:0000256" key="5">
    <source>
        <dbReference type="SAM" id="MobiDB-lite"/>
    </source>
</evidence>
<dbReference type="InterPro" id="IPR002099">
    <property type="entry name" value="MutL/Mlh/PMS"/>
</dbReference>
<dbReference type="Proteomes" id="UP000595038">
    <property type="component" value="Chromosome"/>
</dbReference>
<name>A0A1Y0YF65_BACLI</name>
<dbReference type="SMART" id="SM01340">
    <property type="entry name" value="DNA_mis_repair"/>
    <property type="match status" value="1"/>
</dbReference>
<dbReference type="InterPro" id="IPR042120">
    <property type="entry name" value="MutL_C_dimsub"/>
</dbReference>
<dbReference type="EMBL" id="CP065647">
    <property type="protein sequence ID" value="QPR71516.1"/>
    <property type="molecule type" value="Genomic_DNA"/>
</dbReference>
<evidence type="ECO:0000259" key="6">
    <source>
        <dbReference type="SMART" id="SM00853"/>
    </source>
</evidence>
<evidence type="ECO:0000256" key="3">
    <source>
        <dbReference type="ARBA" id="ARBA00023204"/>
    </source>
</evidence>
<dbReference type="FunFam" id="3.30.1370.100:FF:000004">
    <property type="entry name" value="DNA mismatch repair endonuclease MutL"/>
    <property type="match status" value="1"/>
</dbReference>
<dbReference type="GO" id="GO:0006298">
    <property type="term" value="P:mismatch repair"/>
    <property type="evidence" value="ECO:0007669"/>
    <property type="project" value="UniProtKB-UniRule"/>
</dbReference>
<dbReference type="GO" id="GO:0140664">
    <property type="term" value="F:ATP-dependent DNA damage sensor activity"/>
    <property type="evidence" value="ECO:0007669"/>
    <property type="project" value="InterPro"/>
</dbReference>
<dbReference type="FunFam" id="3.30.565.10:FF:000003">
    <property type="entry name" value="DNA mismatch repair endonuclease MutL"/>
    <property type="match status" value="1"/>
</dbReference>
<keyword evidence="8" id="KW-0540">Nuclease</keyword>
<dbReference type="InterPro" id="IPR013507">
    <property type="entry name" value="DNA_mismatch_S5_2-like"/>
</dbReference>
<dbReference type="FunFam" id="3.30.230.10:FF:000036">
    <property type="entry name" value="DNA mismatch repair endonuclease MutL"/>
    <property type="match status" value="1"/>
</dbReference>
<accession>A0A1Y0YF65</accession>
<dbReference type="GO" id="GO:0032300">
    <property type="term" value="C:mismatch repair complex"/>
    <property type="evidence" value="ECO:0007669"/>
    <property type="project" value="InterPro"/>
</dbReference>
<dbReference type="Gene3D" id="3.30.1370.100">
    <property type="entry name" value="MutL, C-terminal domain, regulatory subdomain"/>
    <property type="match status" value="1"/>
</dbReference>
<reference evidence="8 11" key="2">
    <citation type="submission" date="2020-12" db="EMBL/GenBank/DDBJ databases">
        <title>FDA dAtabase for Regulatory Grade micrObial Sequences (FDA-ARGOS): Supporting development and validation of Infectious Disease Dx tests.</title>
        <authorList>
            <person name="Nelson B."/>
            <person name="Plummer A."/>
            <person name="Tallon L."/>
            <person name="Sadzewicz L."/>
            <person name="Zhao X."/>
            <person name="Boylan J."/>
            <person name="Ott S."/>
            <person name="Bowen H."/>
            <person name="Vavikolanu K."/>
            <person name="Mehta A."/>
            <person name="Aluvathingal J."/>
            <person name="Nadendla S."/>
            <person name="Myers T."/>
            <person name="Yan Y."/>
            <person name="Sichtig H."/>
        </authorList>
    </citation>
    <scope>NUCLEOTIDE SEQUENCE [LARGE SCALE GENOMIC DNA]</scope>
    <source>
        <strain evidence="8 11">FDAARGOS_923</strain>
    </source>
</reference>